<dbReference type="Proteomes" id="UP000232323">
    <property type="component" value="Unassembled WGS sequence"/>
</dbReference>
<dbReference type="InterPro" id="IPR002683">
    <property type="entry name" value="PsbP_C"/>
</dbReference>
<feature type="domain" description="PsbP C-terminal" evidence="1">
    <location>
        <begin position="108"/>
        <end position="262"/>
    </location>
</feature>
<dbReference type="GO" id="GO:0009654">
    <property type="term" value="C:photosystem II oxygen evolving complex"/>
    <property type="evidence" value="ECO:0007669"/>
    <property type="project" value="InterPro"/>
</dbReference>
<dbReference type="InterPro" id="IPR016123">
    <property type="entry name" value="Mog1/PsbP_a/b/a-sand"/>
</dbReference>
<dbReference type="GO" id="GO:0019898">
    <property type="term" value="C:extrinsic component of membrane"/>
    <property type="evidence" value="ECO:0007669"/>
    <property type="project" value="InterPro"/>
</dbReference>
<comment type="caution">
    <text evidence="2">The sequence shown here is derived from an EMBL/GenBank/DDBJ whole genome shotgun (WGS) entry which is preliminary data.</text>
</comment>
<sequence>MISNDRFRQFSSTCRPLSCSHRVSVLRARRDGDHVQIIPPFLYDFSNEVTAVRVMTATDRRKALITSLALATLSSSWTLVAHSEESLMSTTASSSSPTQSAPEVSTPFKPYINSAQGYRVSVPMSWEKIEKAGADVLFEDPDRRSTSLGVTVNPVRVSDITKFGSLEVVGEKLLEAERKKESTMSVSLISQSSRQSSGPATTGLDIKLESSNKVAEKSYVDQSGGGALFYEYQYDLDSTRGRKIIFNTVTIFRSNLYILNAAFKCDKDDASCNGSRAMSTTALLRDLSSSFDVILQ</sequence>
<name>A0A250WUA1_9CHLO</name>
<dbReference type="GO" id="GO:0005509">
    <property type="term" value="F:calcium ion binding"/>
    <property type="evidence" value="ECO:0007669"/>
    <property type="project" value="InterPro"/>
</dbReference>
<dbReference type="OrthoDB" id="2020701at2759"/>
<proteinExistence type="predicted"/>
<protein>
    <recommendedName>
        <fullName evidence="1">PsbP C-terminal domain-containing protein</fullName>
    </recommendedName>
</protein>
<dbReference type="Gene3D" id="3.40.1000.10">
    <property type="entry name" value="Mog1/PsbP, alpha/beta/alpha sandwich"/>
    <property type="match status" value="1"/>
</dbReference>
<dbReference type="PANTHER" id="PTHR31407">
    <property type="match status" value="1"/>
</dbReference>
<dbReference type="GO" id="GO:0015979">
    <property type="term" value="P:photosynthesis"/>
    <property type="evidence" value="ECO:0007669"/>
    <property type="project" value="InterPro"/>
</dbReference>
<dbReference type="STRING" id="1157962.A0A250WUA1"/>
<keyword evidence="3" id="KW-1185">Reference proteome</keyword>
<reference evidence="2 3" key="1">
    <citation type="submission" date="2017-08" db="EMBL/GenBank/DDBJ databases">
        <title>Acidophilic green algal genome provides insights into adaptation to an acidic environment.</title>
        <authorList>
            <person name="Hirooka S."/>
            <person name="Hirose Y."/>
            <person name="Kanesaki Y."/>
            <person name="Higuchi S."/>
            <person name="Fujiwara T."/>
            <person name="Onuma R."/>
            <person name="Era A."/>
            <person name="Ohbayashi R."/>
            <person name="Uzuka A."/>
            <person name="Nozaki H."/>
            <person name="Yoshikawa H."/>
            <person name="Miyagishima S.Y."/>
        </authorList>
    </citation>
    <scope>NUCLEOTIDE SEQUENCE [LARGE SCALE GENOMIC DNA]</scope>
    <source>
        <strain evidence="2 3">NIES-2499</strain>
    </source>
</reference>
<evidence type="ECO:0000313" key="3">
    <source>
        <dbReference type="Proteomes" id="UP000232323"/>
    </source>
</evidence>
<gene>
    <name evidence="2" type="ORF">CEUSTIGMA_g1849.t1</name>
</gene>
<dbReference type="EMBL" id="BEGY01000007">
    <property type="protein sequence ID" value="GAX74401.1"/>
    <property type="molecule type" value="Genomic_DNA"/>
</dbReference>
<evidence type="ECO:0000259" key="1">
    <source>
        <dbReference type="Pfam" id="PF01789"/>
    </source>
</evidence>
<dbReference type="PANTHER" id="PTHR31407:SF3">
    <property type="entry name" value="PSBP DOMAIN-CONTAINING PROTEIN 2, CHLOROPLASTIC"/>
    <property type="match status" value="1"/>
</dbReference>
<dbReference type="Pfam" id="PF01789">
    <property type="entry name" value="PsbP"/>
    <property type="match status" value="1"/>
</dbReference>
<dbReference type="AlphaFoldDB" id="A0A250WUA1"/>
<organism evidence="2 3">
    <name type="scientific">Chlamydomonas eustigma</name>
    <dbReference type="NCBI Taxonomy" id="1157962"/>
    <lineage>
        <taxon>Eukaryota</taxon>
        <taxon>Viridiplantae</taxon>
        <taxon>Chlorophyta</taxon>
        <taxon>core chlorophytes</taxon>
        <taxon>Chlorophyceae</taxon>
        <taxon>CS clade</taxon>
        <taxon>Chlamydomonadales</taxon>
        <taxon>Chlamydomonadaceae</taxon>
        <taxon>Chlamydomonas</taxon>
    </lineage>
</organism>
<accession>A0A250WUA1</accession>
<dbReference type="SUPFAM" id="SSF55724">
    <property type="entry name" value="Mog1p/PsbP-like"/>
    <property type="match status" value="1"/>
</dbReference>
<evidence type="ECO:0000313" key="2">
    <source>
        <dbReference type="EMBL" id="GAX74401.1"/>
    </source>
</evidence>